<evidence type="ECO:0000313" key="5">
    <source>
        <dbReference type="Proteomes" id="UP001165065"/>
    </source>
</evidence>
<dbReference type="EMBL" id="BRYA01000271">
    <property type="protein sequence ID" value="GMI45905.1"/>
    <property type="molecule type" value="Genomic_DNA"/>
</dbReference>
<comment type="caution">
    <text evidence="4">The sequence shown here is derived from an EMBL/GenBank/DDBJ whole genome shotgun (WGS) entry which is preliminary data.</text>
</comment>
<keyword evidence="5" id="KW-1185">Reference proteome</keyword>
<dbReference type="PANTHER" id="PTHR44227">
    <property type="match status" value="1"/>
</dbReference>
<feature type="transmembrane region" description="Helical" evidence="3">
    <location>
        <begin position="399"/>
        <end position="420"/>
    </location>
</feature>
<evidence type="ECO:0008006" key="6">
    <source>
        <dbReference type="Google" id="ProtNLM"/>
    </source>
</evidence>
<dbReference type="GO" id="GO:0005783">
    <property type="term" value="C:endoplasmic reticulum"/>
    <property type="evidence" value="ECO:0007669"/>
    <property type="project" value="TreeGrafter"/>
</dbReference>
<keyword evidence="3" id="KW-1133">Transmembrane helix</keyword>
<feature type="transmembrane region" description="Helical" evidence="3">
    <location>
        <begin position="340"/>
        <end position="363"/>
    </location>
</feature>
<dbReference type="GO" id="GO:0000030">
    <property type="term" value="F:mannosyltransferase activity"/>
    <property type="evidence" value="ECO:0007669"/>
    <property type="project" value="TreeGrafter"/>
</dbReference>
<dbReference type="InterPro" id="IPR052346">
    <property type="entry name" value="O-mannosyl-transferase_TMTC"/>
</dbReference>
<dbReference type="Proteomes" id="UP001165065">
    <property type="component" value="Unassembled WGS sequence"/>
</dbReference>
<evidence type="ECO:0000256" key="2">
    <source>
        <dbReference type="ARBA" id="ARBA00022803"/>
    </source>
</evidence>
<keyword evidence="3" id="KW-0472">Membrane</keyword>
<proteinExistence type="predicted"/>
<feature type="transmembrane region" description="Helical" evidence="3">
    <location>
        <begin position="369"/>
        <end position="387"/>
    </location>
</feature>
<dbReference type="AlphaFoldDB" id="A0A9W7GIP9"/>
<evidence type="ECO:0000256" key="3">
    <source>
        <dbReference type="SAM" id="Phobius"/>
    </source>
</evidence>
<feature type="transmembrane region" description="Helical" evidence="3">
    <location>
        <begin position="315"/>
        <end position="333"/>
    </location>
</feature>
<dbReference type="OrthoDB" id="196591at2759"/>
<organism evidence="4 5">
    <name type="scientific">Triparma columacea</name>
    <dbReference type="NCBI Taxonomy" id="722753"/>
    <lineage>
        <taxon>Eukaryota</taxon>
        <taxon>Sar</taxon>
        <taxon>Stramenopiles</taxon>
        <taxon>Ochrophyta</taxon>
        <taxon>Bolidophyceae</taxon>
        <taxon>Parmales</taxon>
        <taxon>Triparmaceae</taxon>
        <taxon>Triparma</taxon>
    </lineage>
</organism>
<keyword evidence="1" id="KW-0677">Repeat</keyword>
<gene>
    <name evidence="4" type="ORF">TrCOL_g701</name>
</gene>
<name>A0A9W7GIP9_9STRA</name>
<sequence length="676" mass="73401">MGGSPMPYSPILLACASVGLISLVVSARTVHYKWTYDDIFAILKNPVVSGDAGLGKVMELDFWGYQLNGGDGWSHKSWRPMTTLLWRLLNRASLGRCEPAYLMHAGNAVAYALSSGAGTHAAWSLMELADPEGGGGVRFVTAAFCGALFALHPVHSEVVGNVTHGAEIYASLFVFAAMSYWAGRKAVGWKEASLVGALGLGATLCKETGLMVVPFVGVSEALVARRRGWVEFVGILVVICGVVAGGRGMLTFESNFSINTESNPLVGKDRWSTEWFWGVAEGHLDAIGLMMLPWAKKFCFDRVFEGSGKAAGLEIWIFAMYGSFLGLLGVGFIGNGKVTLLSLILFGTFYLPASQIPFSVGFYVAERTLYVPVLGVIVLVGWVWERGVVGMEKMRGGQLGAVALFWVAVIGVASLGAMFGDSVEMWENKQTLYERVLKVNGRSYNAMRGLGEYWHFHDTEPDSEKALDYYRLAIDSKGPGDELVVPDWAMAGRVGLNTLTLTGDSPGDALREQVGSWLKVSGGGSSWHYLQARAAHDYGYFLWWFDGRDEAKIEARGWFTGAAQASGRFPSLTFRESQMMLLNAGCSCWYTGDRPGGLTWFREAYVIGWEKVWANGGGQGTIAIATHNLAVALRESGEGEEAREIVGRLNEFAGGEVKIDGEVCGEGDIVYFDFVK</sequence>
<keyword evidence="3" id="KW-0812">Transmembrane</keyword>
<feature type="transmembrane region" description="Helical" evidence="3">
    <location>
        <begin position="229"/>
        <end position="250"/>
    </location>
</feature>
<dbReference type="PANTHER" id="PTHR44227:SF3">
    <property type="entry name" value="PROTEIN O-MANNOSYL-TRANSFERASE TMTC4"/>
    <property type="match status" value="1"/>
</dbReference>
<evidence type="ECO:0000313" key="4">
    <source>
        <dbReference type="EMBL" id="GMI45905.1"/>
    </source>
</evidence>
<protein>
    <recommendedName>
        <fullName evidence="6">Glycosyltransferase RgtA/B/C/D-like domain-containing protein</fullName>
    </recommendedName>
</protein>
<keyword evidence="2" id="KW-0802">TPR repeat</keyword>
<dbReference type="GO" id="GO:0035269">
    <property type="term" value="P:protein O-linked glycosylation via mannose"/>
    <property type="evidence" value="ECO:0007669"/>
    <property type="project" value="TreeGrafter"/>
</dbReference>
<evidence type="ECO:0000256" key="1">
    <source>
        <dbReference type="ARBA" id="ARBA00022737"/>
    </source>
</evidence>
<reference evidence="5" key="1">
    <citation type="journal article" date="2023" name="Commun. Biol.">
        <title>Genome analysis of Parmales, the sister group of diatoms, reveals the evolutionary specialization of diatoms from phago-mixotrophs to photoautotrophs.</title>
        <authorList>
            <person name="Ban H."/>
            <person name="Sato S."/>
            <person name="Yoshikawa S."/>
            <person name="Yamada K."/>
            <person name="Nakamura Y."/>
            <person name="Ichinomiya M."/>
            <person name="Sato N."/>
            <person name="Blanc-Mathieu R."/>
            <person name="Endo H."/>
            <person name="Kuwata A."/>
            <person name="Ogata H."/>
        </authorList>
    </citation>
    <scope>NUCLEOTIDE SEQUENCE [LARGE SCALE GENOMIC DNA]</scope>
</reference>
<dbReference type="GO" id="GO:0030968">
    <property type="term" value="P:endoplasmic reticulum unfolded protein response"/>
    <property type="evidence" value="ECO:0007669"/>
    <property type="project" value="TreeGrafter"/>
</dbReference>
<accession>A0A9W7GIP9</accession>